<gene>
    <name evidence="1" type="ORF">SMC5_09905</name>
</gene>
<dbReference type="Proteomes" id="UP000266489">
    <property type="component" value="Unassembled WGS sequence"/>
</dbReference>
<evidence type="ECO:0000313" key="1">
    <source>
        <dbReference type="EMBL" id="RIE07334.1"/>
    </source>
</evidence>
<sequence>MGTRMGWLLIKTYDAEGHLSGREGFNLVYKRELDYRSRTEHGQHIMAKTVERQTYSGFLRAESRPQLQANRVLLQASLDDLILADEPFVLDNINEMCEEQWAETAPVWTPEHGQLSSIH</sequence>
<comment type="caution">
    <text evidence="1">The sequence shown here is derived from an EMBL/GenBank/DDBJ whole genome shotgun (WGS) entry which is preliminary data.</text>
</comment>
<proteinExistence type="predicted"/>
<dbReference type="AlphaFoldDB" id="A0A398D879"/>
<evidence type="ECO:0000313" key="2">
    <source>
        <dbReference type="Proteomes" id="UP000266489"/>
    </source>
</evidence>
<organism evidence="1 2">
    <name type="scientific">Candidatus Cryosericum odellii</name>
    <dbReference type="NCBI Taxonomy" id="2290917"/>
    <lineage>
        <taxon>Bacteria</taxon>
        <taxon>Pseudomonadati</taxon>
        <taxon>Caldisericota/Cryosericota group</taxon>
        <taxon>Candidatus Cryosericota</taxon>
        <taxon>Candidatus Cryosericia</taxon>
        <taxon>Candidatus Cryosericales</taxon>
        <taxon>Candidatus Cryosericaceae</taxon>
        <taxon>Candidatus Cryosericum</taxon>
    </lineage>
</organism>
<dbReference type="RefSeq" id="WP_119120583.1">
    <property type="nucleotide sequence ID" value="NZ_QXIU01000243.1"/>
</dbReference>
<name>A0A398D879_9BACT</name>
<reference evidence="1 2" key="1">
    <citation type="submission" date="2018-09" db="EMBL/GenBank/DDBJ databases">
        <title>Discovery and Ecogenomic Context for Candidatus Cryosericales, a Global Caldiserica Order Active in Thawing Permafrost.</title>
        <authorList>
            <person name="Martinez M.A."/>
            <person name="Woodcroft B.J."/>
            <person name="Ignacio Espinoza J.C."/>
            <person name="Zayed A."/>
            <person name="Singleton C.M."/>
            <person name="Boyd J."/>
            <person name="Li Y.-F."/>
            <person name="Purvine S."/>
            <person name="Maughan H."/>
            <person name="Hodgkins S.B."/>
            <person name="Anderson D."/>
            <person name="Sederholm M."/>
            <person name="Temperton B."/>
            <person name="Saleska S.R."/>
            <person name="Tyson G.W."/>
            <person name="Rich V.I."/>
        </authorList>
    </citation>
    <scope>NUCLEOTIDE SEQUENCE [LARGE SCALE GENOMIC DNA]</scope>
    <source>
        <strain evidence="1 2">SMC5</strain>
    </source>
</reference>
<protein>
    <submittedName>
        <fullName evidence="1">Uncharacterized protein</fullName>
    </submittedName>
</protein>
<dbReference type="EMBL" id="QXIU01000243">
    <property type="protein sequence ID" value="RIE07334.1"/>
    <property type="molecule type" value="Genomic_DNA"/>
</dbReference>
<accession>A0A398D879</accession>